<accession>A0A314ZLP7</accession>
<dbReference type="AlphaFoldDB" id="A0A314ZLP7"/>
<keyword evidence="1" id="KW-0812">Transmembrane</keyword>
<keyword evidence="3" id="KW-1185">Reference proteome</keyword>
<evidence type="ECO:0000256" key="1">
    <source>
        <dbReference type="SAM" id="Phobius"/>
    </source>
</evidence>
<protein>
    <submittedName>
        <fullName evidence="2">Uncharacterized protein</fullName>
    </submittedName>
</protein>
<organism evidence="2 3">
    <name type="scientific">Prunus yedoensis var. nudiflora</name>
    <dbReference type="NCBI Taxonomy" id="2094558"/>
    <lineage>
        <taxon>Eukaryota</taxon>
        <taxon>Viridiplantae</taxon>
        <taxon>Streptophyta</taxon>
        <taxon>Embryophyta</taxon>
        <taxon>Tracheophyta</taxon>
        <taxon>Spermatophyta</taxon>
        <taxon>Magnoliopsida</taxon>
        <taxon>eudicotyledons</taxon>
        <taxon>Gunneridae</taxon>
        <taxon>Pentapetalae</taxon>
        <taxon>rosids</taxon>
        <taxon>fabids</taxon>
        <taxon>Rosales</taxon>
        <taxon>Rosaceae</taxon>
        <taxon>Amygdaloideae</taxon>
        <taxon>Amygdaleae</taxon>
        <taxon>Prunus</taxon>
    </lineage>
</organism>
<evidence type="ECO:0000313" key="2">
    <source>
        <dbReference type="EMBL" id="PQQ18138.1"/>
    </source>
</evidence>
<sequence>MSYSSILLVSLIGDTNVVEDTFKVHLALIYGIMVALFVAVVAYPSPFSFGTFGYRFFYGGFGLALGTMLMGEELGSSLVLRSSCFYPSFVTCFVMGFFNEIRFRPKKKMEETNEC</sequence>
<keyword evidence="1" id="KW-0472">Membrane</keyword>
<evidence type="ECO:0000313" key="3">
    <source>
        <dbReference type="Proteomes" id="UP000250321"/>
    </source>
</evidence>
<keyword evidence="1" id="KW-1133">Transmembrane helix</keyword>
<comment type="caution">
    <text evidence="2">The sequence shown here is derived from an EMBL/GenBank/DDBJ whole genome shotgun (WGS) entry which is preliminary data.</text>
</comment>
<name>A0A314ZLP7_PRUYE</name>
<feature type="transmembrane region" description="Helical" evidence="1">
    <location>
        <begin position="78"/>
        <end position="98"/>
    </location>
</feature>
<dbReference type="EMBL" id="PJQY01000123">
    <property type="protein sequence ID" value="PQQ18138.1"/>
    <property type="molecule type" value="Genomic_DNA"/>
</dbReference>
<feature type="transmembrane region" description="Helical" evidence="1">
    <location>
        <begin position="24"/>
        <end position="43"/>
    </location>
</feature>
<gene>
    <name evidence="2" type="ORF">Pyn_28634</name>
</gene>
<dbReference type="Proteomes" id="UP000250321">
    <property type="component" value="Unassembled WGS sequence"/>
</dbReference>
<reference evidence="2 3" key="1">
    <citation type="submission" date="2018-02" db="EMBL/GenBank/DDBJ databases">
        <title>Draft genome of wild Prunus yedoensis var. nudiflora.</title>
        <authorList>
            <person name="Baek S."/>
            <person name="Kim J.-H."/>
            <person name="Choi K."/>
            <person name="Kim G.-B."/>
            <person name="Cho A."/>
            <person name="Jang H."/>
            <person name="Shin C.-H."/>
            <person name="Yu H.-J."/>
            <person name="Mun J.-H."/>
        </authorList>
    </citation>
    <scope>NUCLEOTIDE SEQUENCE [LARGE SCALE GENOMIC DNA]</scope>
    <source>
        <strain evidence="3">cv. Jeju island</strain>
        <tissue evidence="2">Leaf</tissue>
    </source>
</reference>
<proteinExistence type="predicted"/>
<feature type="transmembrane region" description="Helical" evidence="1">
    <location>
        <begin position="55"/>
        <end position="72"/>
    </location>
</feature>